<protein>
    <submittedName>
        <fullName evidence="3">Uncharacterized protein</fullName>
    </submittedName>
</protein>
<evidence type="ECO:0000256" key="1">
    <source>
        <dbReference type="SAM" id="Coils"/>
    </source>
</evidence>
<evidence type="ECO:0000313" key="4">
    <source>
        <dbReference type="Proteomes" id="UP000548867"/>
    </source>
</evidence>
<comment type="caution">
    <text evidence="3">The sequence shown here is derived from an EMBL/GenBank/DDBJ whole genome shotgun (WGS) entry which is preliminary data.</text>
</comment>
<feature type="region of interest" description="Disordered" evidence="2">
    <location>
        <begin position="64"/>
        <end position="119"/>
    </location>
</feature>
<reference evidence="3 4" key="1">
    <citation type="submission" date="2020-08" db="EMBL/GenBank/DDBJ databases">
        <title>Genomic Encyclopedia of Type Strains, Phase IV (KMG-IV): sequencing the most valuable type-strain genomes for metagenomic binning, comparative biology and taxonomic classification.</title>
        <authorList>
            <person name="Goeker M."/>
        </authorList>
    </citation>
    <scope>NUCLEOTIDE SEQUENCE [LARGE SCALE GENOMIC DNA]</scope>
    <source>
        <strain evidence="3 4">DSM 27057</strain>
    </source>
</reference>
<keyword evidence="1" id="KW-0175">Coiled coil</keyword>
<gene>
    <name evidence="3" type="ORF">GGR38_004684</name>
</gene>
<evidence type="ECO:0000313" key="3">
    <source>
        <dbReference type="EMBL" id="MBB3957709.1"/>
    </source>
</evidence>
<name>A0A7W6CN71_9SPHN</name>
<dbReference type="Proteomes" id="UP000548867">
    <property type="component" value="Unassembled WGS sequence"/>
</dbReference>
<accession>A0A7W6CN71</accession>
<dbReference type="RefSeq" id="WP_221227228.1">
    <property type="nucleotide sequence ID" value="NZ_JACIDX010000031.1"/>
</dbReference>
<keyword evidence="4" id="KW-1185">Reference proteome</keyword>
<feature type="coiled-coil region" evidence="1">
    <location>
        <begin position="3"/>
        <end position="41"/>
    </location>
</feature>
<sequence>MPKLSERDRLAELEERQRKAAEDVEKARLALRGKYANLIRELPVERLTERDLREIVTRAIRTGGGAAITALKASPEAGTGATPQPRSPARPTRDKSQRSNAGEEPLPVIGTATDPVTGP</sequence>
<dbReference type="EMBL" id="JACIDX010000031">
    <property type="protein sequence ID" value="MBB3957709.1"/>
    <property type="molecule type" value="Genomic_DNA"/>
</dbReference>
<evidence type="ECO:0000256" key="2">
    <source>
        <dbReference type="SAM" id="MobiDB-lite"/>
    </source>
</evidence>
<organism evidence="3 4">
    <name type="scientific">Novosphingobium sediminicola</name>
    <dbReference type="NCBI Taxonomy" id="563162"/>
    <lineage>
        <taxon>Bacteria</taxon>
        <taxon>Pseudomonadati</taxon>
        <taxon>Pseudomonadota</taxon>
        <taxon>Alphaproteobacteria</taxon>
        <taxon>Sphingomonadales</taxon>
        <taxon>Sphingomonadaceae</taxon>
        <taxon>Novosphingobium</taxon>
    </lineage>
</organism>
<dbReference type="AlphaFoldDB" id="A0A7W6CN71"/>
<proteinExistence type="predicted"/>